<evidence type="ECO:0000313" key="2">
    <source>
        <dbReference type="EMBL" id="MDC3419539.1"/>
    </source>
</evidence>
<dbReference type="InterPro" id="IPR002716">
    <property type="entry name" value="PIN_dom"/>
</dbReference>
<feature type="domain" description="PIN" evidence="1">
    <location>
        <begin position="108"/>
        <end position="163"/>
    </location>
</feature>
<proteinExistence type="predicted"/>
<comment type="caution">
    <text evidence="2">The sequence shown here is derived from an EMBL/GenBank/DDBJ whole genome shotgun (WGS) entry which is preliminary data.</text>
</comment>
<keyword evidence="3" id="KW-1185">Reference proteome</keyword>
<dbReference type="Proteomes" id="UP001145072">
    <property type="component" value="Unassembled WGS sequence"/>
</dbReference>
<gene>
    <name evidence="2" type="ORF">NC661_04075</name>
</gene>
<name>A0A9X3WLL0_9BACI</name>
<reference evidence="2" key="1">
    <citation type="submission" date="2022-06" db="EMBL/GenBank/DDBJ databases">
        <title>Aquibacillus sp. a new bacterium isolated from soil saline samples.</title>
        <authorList>
            <person name="Galisteo C."/>
            <person name="De La Haba R."/>
            <person name="Sanchez-Porro C."/>
            <person name="Ventosa A."/>
        </authorList>
    </citation>
    <scope>NUCLEOTIDE SEQUENCE</scope>
    <source>
        <strain evidence="2">JCM 12387</strain>
    </source>
</reference>
<dbReference type="EMBL" id="JAMQJZ010000002">
    <property type="protein sequence ID" value="MDC3419539.1"/>
    <property type="molecule type" value="Genomic_DNA"/>
</dbReference>
<organism evidence="2 3">
    <name type="scientific">Aquibacillus koreensis</name>
    <dbReference type="NCBI Taxonomy" id="279446"/>
    <lineage>
        <taxon>Bacteria</taxon>
        <taxon>Bacillati</taxon>
        <taxon>Bacillota</taxon>
        <taxon>Bacilli</taxon>
        <taxon>Bacillales</taxon>
        <taxon>Bacillaceae</taxon>
        <taxon>Aquibacillus</taxon>
    </lineage>
</organism>
<accession>A0A9X3WLL0</accession>
<evidence type="ECO:0000259" key="1">
    <source>
        <dbReference type="Pfam" id="PF01850"/>
    </source>
</evidence>
<evidence type="ECO:0000313" key="3">
    <source>
        <dbReference type="Proteomes" id="UP001145072"/>
    </source>
</evidence>
<protein>
    <submittedName>
        <fullName evidence="2">PIN domain-containing protein</fullName>
    </submittedName>
</protein>
<sequence length="179" mass="20967">MVVTEVIHNLFKNHIRNVLVITHKIINKPHYRLSHEEKIEIGDIETSKRLHSLIPKQKIQRLVNTGEFSHSIEQLMKGFKLQFPQHRDYLEHYYKNSVQTYSDFERKIGFKIITPNSDETTQFHALNHIKFFQLGPADAIHLALTAQHNINYFATLDSDFVHTYYSEVSIGTVRILKVA</sequence>
<dbReference type="RefSeq" id="WP_259866892.1">
    <property type="nucleotide sequence ID" value="NZ_JAMQJZ010000002.1"/>
</dbReference>
<dbReference type="Pfam" id="PF01850">
    <property type="entry name" value="PIN"/>
    <property type="match status" value="1"/>
</dbReference>
<dbReference type="InterPro" id="IPR029060">
    <property type="entry name" value="PIN-like_dom_sf"/>
</dbReference>
<dbReference type="AlphaFoldDB" id="A0A9X3WLL0"/>
<dbReference type="SUPFAM" id="SSF88723">
    <property type="entry name" value="PIN domain-like"/>
    <property type="match status" value="1"/>
</dbReference>